<evidence type="ECO:0000313" key="3">
    <source>
        <dbReference type="Proteomes" id="UP001168972"/>
    </source>
</evidence>
<proteinExistence type="predicted"/>
<evidence type="ECO:0000256" key="1">
    <source>
        <dbReference type="SAM" id="SignalP"/>
    </source>
</evidence>
<reference evidence="2" key="2">
    <citation type="submission" date="2023-03" db="EMBL/GenBank/DDBJ databases">
        <authorList>
            <person name="Inwood S.N."/>
            <person name="Skelly J.G."/>
            <person name="Guhlin J."/>
            <person name="Harrop T.W.R."/>
            <person name="Goldson S.G."/>
            <person name="Dearden P.K."/>
        </authorList>
    </citation>
    <scope>NUCLEOTIDE SEQUENCE</scope>
    <source>
        <strain evidence="2">Lincoln</strain>
        <tissue evidence="2">Whole body</tissue>
    </source>
</reference>
<name>A0AA39G610_MICHY</name>
<comment type="caution">
    <text evidence="2">The sequence shown here is derived from an EMBL/GenBank/DDBJ whole genome shotgun (WGS) entry which is preliminary data.</text>
</comment>
<feature type="chain" id="PRO_5041422646" evidence="1">
    <location>
        <begin position="20"/>
        <end position="270"/>
    </location>
</feature>
<evidence type="ECO:0000313" key="2">
    <source>
        <dbReference type="EMBL" id="KAK0182038.1"/>
    </source>
</evidence>
<feature type="signal peptide" evidence="1">
    <location>
        <begin position="1"/>
        <end position="19"/>
    </location>
</feature>
<sequence>MYIFLILLFAIATHKLILVENKMAYSNDDVNNGNNNDGKVKISSPCTVNSLPKENFQVYSPDVEKNKKYQNDYNKHQSHCDCGISGLGIIQKIPYHDQTLNPMDIQFSSACIRCGLCLVIADKINKTLTDVHDAMSSDRWLDDKEVQILFKMICDQSFSRYRLREIDKERYIGEGLPGSIIVESTANGLWAKHLKIKCNELFEGITIQKLYKHWQEYRDNNTNKNLATILCNGDIGILRDCRSIAKIGYYPESEEPFHAGVKVKAAFNCI</sequence>
<accession>A0AA39G610</accession>
<dbReference type="EMBL" id="JAQQBR010000001">
    <property type="protein sequence ID" value="KAK0182038.1"/>
    <property type="molecule type" value="Genomic_DNA"/>
</dbReference>
<organism evidence="2 3">
    <name type="scientific">Microctonus hyperodae</name>
    <name type="common">Parasitoid wasp</name>
    <dbReference type="NCBI Taxonomy" id="165561"/>
    <lineage>
        <taxon>Eukaryota</taxon>
        <taxon>Metazoa</taxon>
        <taxon>Ecdysozoa</taxon>
        <taxon>Arthropoda</taxon>
        <taxon>Hexapoda</taxon>
        <taxon>Insecta</taxon>
        <taxon>Pterygota</taxon>
        <taxon>Neoptera</taxon>
        <taxon>Endopterygota</taxon>
        <taxon>Hymenoptera</taxon>
        <taxon>Apocrita</taxon>
        <taxon>Ichneumonoidea</taxon>
        <taxon>Braconidae</taxon>
        <taxon>Euphorinae</taxon>
        <taxon>Microctonus</taxon>
    </lineage>
</organism>
<dbReference type="Proteomes" id="UP001168972">
    <property type="component" value="Unassembled WGS sequence"/>
</dbReference>
<keyword evidence="3" id="KW-1185">Reference proteome</keyword>
<keyword evidence="1" id="KW-0732">Signal</keyword>
<dbReference type="AlphaFoldDB" id="A0AA39G610"/>
<gene>
    <name evidence="2" type="ORF">PV327_000210</name>
</gene>
<reference evidence="2" key="1">
    <citation type="journal article" date="2023" name="bioRxiv">
        <title>Scaffold-level genome assemblies of two parasitoid biocontrol wasps reveal the parthenogenesis mechanism and an associated novel virus.</title>
        <authorList>
            <person name="Inwood S."/>
            <person name="Skelly J."/>
            <person name="Guhlin J."/>
            <person name="Harrop T."/>
            <person name="Goldson S."/>
            <person name="Dearden P."/>
        </authorList>
    </citation>
    <scope>NUCLEOTIDE SEQUENCE</scope>
    <source>
        <strain evidence="2">Lincoln</strain>
        <tissue evidence="2">Whole body</tissue>
    </source>
</reference>
<protein>
    <submittedName>
        <fullName evidence="2">Uncharacterized protein</fullName>
    </submittedName>
</protein>